<comment type="caution">
    <text evidence="2">The sequence shown here is derived from an EMBL/GenBank/DDBJ whole genome shotgun (WGS) entry which is preliminary data.</text>
</comment>
<feature type="compositionally biased region" description="Basic and acidic residues" evidence="1">
    <location>
        <begin position="42"/>
        <end position="58"/>
    </location>
</feature>
<dbReference type="EMBL" id="CADEAL010002223">
    <property type="protein sequence ID" value="CAB1438874.1"/>
    <property type="molecule type" value="Genomic_DNA"/>
</dbReference>
<evidence type="ECO:0000313" key="2">
    <source>
        <dbReference type="EMBL" id="CAB1438874.1"/>
    </source>
</evidence>
<name>A0A9N7YV60_PLEPL</name>
<proteinExistence type="predicted"/>
<protein>
    <submittedName>
        <fullName evidence="2">Uncharacterized protein</fullName>
    </submittedName>
</protein>
<feature type="region of interest" description="Disordered" evidence="1">
    <location>
        <begin position="1"/>
        <end position="58"/>
    </location>
</feature>
<evidence type="ECO:0000256" key="1">
    <source>
        <dbReference type="SAM" id="MobiDB-lite"/>
    </source>
</evidence>
<dbReference type="Proteomes" id="UP001153269">
    <property type="component" value="Unassembled WGS sequence"/>
</dbReference>
<evidence type="ECO:0000313" key="3">
    <source>
        <dbReference type="Proteomes" id="UP001153269"/>
    </source>
</evidence>
<accession>A0A9N7YV60</accession>
<dbReference type="AlphaFoldDB" id="A0A9N7YV60"/>
<reference evidence="2" key="1">
    <citation type="submission" date="2020-03" db="EMBL/GenBank/DDBJ databases">
        <authorList>
            <person name="Weist P."/>
        </authorList>
    </citation>
    <scope>NUCLEOTIDE SEQUENCE</scope>
</reference>
<organism evidence="2 3">
    <name type="scientific">Pleuronectes platessa</name>
    <name type="common">European plaice</name>
    <dbReference type="NCBI Taxonomy" id="8262"/>
    <lineage>
        <taxon>Eukaryota</taxon>
        <taxon>Metazoa</taxon>
        <taxon>Chordata</taxon>
        <taxon>Craniata</taxon>
        <taxon>Vertebrata</taxon>
        <taxon>Euteleostomi</taxon>
        <taxon>Actinopterygii</taxon>
        <taxon>Neopterygii</taxon>
        <taxon>Teleostei</taxon>
        <taxon>Neoteleostei</taxon>
        <taxon>Acanthomorphata</taxon>
        <taxon>Carangaria</taxon>
        <taxon>Pleuronectiformes</taxon>
        <taxon>Pleuronectoidei</taxon>
        <taxon>Pleuronectidae</taxon>
        <taxon>Pleuronectes</taxon>
    </lineage>
</organism>
<feature type="compositionally biased region" description="Polar residues" evidence="1">
    <location>
        <begin position="21"/>
        <end position="30"/>
    </location>
</feature>
<gene>
    <name evidence="2" type="ORF">PLEPLA_LOCUS26734</name>
</gene>
<keyword evidence="3" id="KW-1185">Reference proteome</keyword>
<sequence length="106" mass="11511">MKPPVSGGTEEEAEVVEWRSVSKQPQSNTKGGDPVLQPQPEPPERNRTRKQQESDKTAKCCPVLQRVSVGDVLIIPLCSDVTSPPLFTVRPVPAHGAEAENIGSVW</sequence>